<dbReference type="EMBL" id="PGFB01000004">
    <property type="protein sequence ID" value="PJJ61714.1"/>
    <property type="molecule type" value="Genomic_DNA"/>
</dbReference>
<keyword evidence="1" id="KW-0472">Membrane</keyword>
<organism evidence="2 3">
    <name type="scientific">Compostimonas suwonensis</name>
    <dbReference type="NCBI Taxonomy" id="1048394"/>
    <lineage>
        <taxon>Bacteria</taxon>
        <taxon>Bacillati</taxon>
        <taxon>Actinomycetota</taxon>
        <taxon>Actinomycetes</taxon>
        <taxon>Micrococcales</taxon>
        <taxon>Microbacteriaceae</taxon>
        <taxon>Compostimonas</taxon>
    </lineage>
</organism>
<dbReference type="Pfam" id="PF18986">
    <property type="entry name" value="DUF5719"/>
    <property type="match status" value="1"/>
</dbReference>
<keyword evidence="1" id="KW-1133">Transmembrane helix</keyword>
<evidence type="ECO:0000313" key="3">
    <source>
        <dbReference type="Proteomes" id="UP000230161"/>
    </source>
</evidence>
<dbReference type="OrthoDB" id="3264966at2"/>
<evidence type="ECO:0000256" key="1">
    <source>
        <dbReference type="SAM" id="Phobius"/>
    </source>
</evidence>
<feature type="transmembrane region" description="Helical" evidence="1">
    <location>
        <begin position="12"/>
        <end position="36"/>
    </location>
</feature>
<sequence>MASRRGAAIVGARILTGLVGIAVAVVAIGAAAIVPWPSHTAPAPVVEVSPQPTDQQRVCPGPLLALAEDASAATATTAVGAPAIAFWTDSSSEPVRAPLAVPDDTADGANGTPIAITVPVGDGDGLPLISGSQSQQAAGEFLAGFAAAVCGEASGESWLAAGSTDVGRTSLVLLSNPSDVDATVDLTVFGESGTVAAPGATGLLVPAQTQRVVSLAGLAPNLRSPVVHVLTRGGQVYASLESSIVRGLSPDGVELTGPTGPPASSQVITGIGITGAAPSAVSSDEGADDSKPGIRLLAPGDQPAAVEIGLTSEGNAVPGTSLTITLQPGVVTEVPLDALTPGTFTAVVASDQPIVASARTIAAGTAARDFAWHVSSAAIEGDFLVSVAPGTGPRLSLYNPGTADAAIEVTRDGGQPAAVTVPAGASVGVPATGGVNYAVSGGDALVASVSYQAEGIASAFALNPVNPLAAPLEIYPG</sequence>
<name>A0A2M9BUT0_9MICO</name>
<dbReference type="Proteomes" id="UP000230161">
    <property type="component" value="Unassembled WGS sequence"/>
</dbReference>
<proteinExistence type="predicted"/>
<gene>
    <name evidence="2" type="ORF">CLV54_2664</name>
</gene>
<protein>
    <recommendedName>
        <fullName evidence="4">Large extracellular alpha-helical protein</fullName>
    </recommendedName>
</protein>
<keyword evidence="3" id="KW-1185">Reference proteome</keyword>
<accession>A0A2M9BUT0</accession>
<evidence type="ECO:0008006" key="4">
    <source>
        <dbReference type="Google" id="ProtNLM"/>
    </source>
</evidence>
<comment type="caution">
    <text evidence="2">The sequence shown here is derived from an EMBL/GenBank/DDBJ whole genome shotgun (WGS) entry which is preliminary data.</text>
</comment>
<dbReference type="InterPro" id="IPR043777">
    <property type="entry name" value="DUF5719"/>
</dbReference>
<evidence type="ECO:0000313" key="2">
    <source>
        <dbReference type="EMBL" id="PJJ61714.1"/>
    </source>
</evidence>
<dbReference type="RefSeq" id="WP_157802963.1">
    <property type="nucleotide sequence ID" value="NZ_PGFB01000004.1"/>
</dbReference>
<keyword evidence="1" id="KW-0812">Transmembrane</keyword>
<reference evidence="2 3" key="1">
    <citation type="submission" date="2017-11" db="EMBL/GenBank/DDBJ databases">
        <title>Genomic Encyclopedia of Archaeal and Bacterial Type Strains, Phase II (KMG-II): From Individual Species to Whole Genera.</title>
        <authorList>
            <person name="Goeker M."/>
        </authorList>
    </citation>
    <scope>NUCLEOTIDE SEQUENCE [LARGE SCALE GENOMIC DNA]</scope>
    <source>
        <strain evidence="2 3">DSM 25625</strain>
    </source>
</reference>
<dbReference type="AlphaFoldDB" id="A0A2M9BUT0"/>